<gene>
    <name evidence="3" type="ORF">GSPATT00038008001</name>
</gene>
<sequence>MINFYIWTASIILIGFIRPTIQCDSNTLQGCLLDDTTETTKMSLLDYSAYGYGFWFQYLSTQTTLHKSKTTFPKIEGLLILGEINPDNFKYRVFFYQDWTNNNANQEKYLYLQYESDGQMIQLAKFVFDAFDFDGKWIHIYVSYQFPYQRQIILYDIWNDNCQLINYKSSANLELKETIITQGGELKLQLNQNDEVKQYAYYPGRITKLLFNLNKNNVIFNTAPEFKVFVEQQFIPQPFCQTSTYDQTLISSYIYQFGLIQLESWIKVDYNLNLNYSASVFGVEILFLPYVNVYQKLVDLQYCLLQAWLDNLANGVYFQTYNQKDPDFSENTAQFLGQADVAFHTLTQDLRQWHYVSIMYGFDKAEVPVSNLKMWFNDGDIYEAQYHNRTYHFNGANLRIRSGFLFIGASDGLYVKSESSKITVCLPESFVLLKKCHFSCLDFVIRTLIDIQKIAIVNQQWKLYMQYQYLKLEFLDFYPTSIQDYNAKNQTLSQFGYFPIKEVDNEVIYILCPQFNEIQLEKISCIECLTQPETFATKLKCESDYVFNSYGQYELVQREDKDIELYVLDTSTSSLTLCVGCKTLCNQNIDSNCHFHTLLKVYIQCQSQFYYKNGECVVCNSNCKTCEDYSICTSCYNQMILNPNNNVCLECPKECLECEYNSGVQCKQCIGKYSVFQGQCYPCSKYCLECLYVQNPKDGSYYNRCINCIDNQKYYLSINAVDCLENLDVHCKSEIQFHKSWFMRNKVNTIFHMYEKGDYNSNQLLNYCALCAEGYASLLSGSCVKIDSIPDNIQNKEYCIQMYEMEVFQSLQLNLLQYQCLVYTNEFQQTFSASNGCDFILLNCAYCFNNICLQCYPGYYAELASGQCIACPSEMHCYKCQQRSKQWKNGWKIWYGIIHFMMKRGTFYDDIFGNETQDKLEVICKTCTVDFEFYQDKCIKKCPENCALCIKSNGQNKCVKCKMYEGRRLSLYDGDCIDCPRYCQICKPKTNSQLLSANPYFSNSNVQSSTHACLMLQSQLSFQDYYYDTKFQQFFKLSETGTDPNSIILNFNLYCNTELFNQHHELALDKQHFLQQNVKIDELLTNNKSQSNFGRIENLNLYTYLNIQQIQEVELQFSFIQDCSIDFHSYIFTTLIQNIYFVTSAKITLIGNGYTLFLNSNLEILNFESISIQNLIIQLQSTVNIHLQSLSALKVLFNSVVIQQYQEDLNPITFNILSTNLQELQIQNLSLQNINLQSVASLFYFEYTVNQQYININIDQFTIQNSKMHNSNIILLDNYFQKTTNCYINNILMINSNLYSSSFMKIKNNQYLVMQGSISQISIVFSLLSNIQPLFQTFCYKSLIISRISLTNSTFQNFILFQTTNEQINKDYQIKFCSLKNSSIINFVQDYQFQSIIFENIEVNQIQHDDKTILINLVSNDLTSTVKMSNIILDTITLYDNIQLVSNLQSISSIILIQSNIIEISDIKIIRSIGITEFLLSSAINLVLSNFTISLNSKYFFKSIIADEQCSQLNPYSKYTSTLIIQKAQNIKIQNFYVSNLILLDFPMIYIISIATQIIRRSESIVIDSMNLDNCIIQKSQTINQISGILIQSEQQQDIQILNSKFNNNIYYSYYKESESDSALIFYIIAQNSKIQLINCQFNQNYVSQSENSLLYINAEQVNLIDSSFASNNQIGDSFLKHINWKYQPYTLTLEQIKNQFQVLSHKWKWLTNIFLSSFSTSAGCFKITLENEGYLLVRNSVFKNIYTKISEEQSFGGCLYVIDGSINIQIDILDSIYDTIIGTAEGGVIYLKPIAQQINFNFTNVTFQDVFSNDGNIAKLNFLNYNQQLYMQNCRILQTIEGYSKFRSLFSLFQNYETTLISMQQGYLVLRHLFVQLYLNIFLQLNYQSKVSLTSIEIDYSFYYQNSIMQISFSEDQKCKIDITDLKIKNVKWYKDDPKLQAIQIKQVIDDQLKLSQDCQIEQILILKNSIYELINLQDHLAVPQKQIESLLQITNVKHKDSISIKSSQFSNNQCILCQSGLLFIKLIELQSENIILSNIWLMDNQCGQNGCLCFVQEFQSQEQKIMSKLSLDNMFCYRNQAEKGGCIVSKQVGLKITNSILSENLAIRQGGSIYYDGEITNLLFQNNLIMSNTAQEGGAIYLGNQSLPELNRTFNYFNNNTAYIYGKISSSHSTQLTVMYKNLQFSTLNSLRNGQINAYLTNQSNSSELQFLKLPSGQQIKNYQYFDIHKQEYQHLHLKLRVLALNAYNEQQFHLSNSECLIESGYQYGSQEIVFTNNYTNYNRKDFDQETQDYNLDDLIIYYGTENDQSNLILQVSCNSVQIPIYEDIFPYQIMDYNSKYQLILYIHTYPCQYGEYKNLTDNACHLCDINKKQYSVTINATTCQFMDEDTIASITPAQLQLKSGYWRPYINSEIIEYCQNRIENCLGGWRQGDETCEIGQLGACCEACDQYNIRGYGQYSLKKLYQCQKCEDLDKQIIYIILITLWNLLSIYLSTSGVEKLIQELQKNKVGTRQLIINNNKQTGPLMKMLTNYLQILAIIINFNVEIPQAFKDYYNITGNSQTILLVTTDCFLAQNFQEGLIYVKIIYSIICPLFYGWIYLSIYFFLRVLNKIVYNEVVPKSCVLYLFCYYQIQNIIRHKMDTG</sequence>
<dbReference type="InParanoid" id="A0CFK1"/>
<dbReference type="RefSeq" id="XP_001436965.1">
    <property type="nucleotide sequence ID" value="XM_001436928.1"/>
</dbReference>
<accession>A0CFK1</accession>
<feature type="signal peptide" evidence="2">
    <location>
        <begin position="1"/>
        <end position="23"/>
    </location>
</feature>
<dbReference type="SUPFAM" id="SSF57184">
    <property type="entry name" value="Growth factor receptor domain"/>
    <property type="match status" value="1"/>
</dbReference>
<dbReference type="PANTHER" id="PTHR11319:SF35">
    <property type="entry name" value="OUTER MEMBRANE PROTEIN PMPC-RELATED"/>
    <property type="match status" value="1"/>
</dbReference>
<proteinExistence type="predicted"/>
<evidence type="ECO:0008006" key="5">
    <source>
        <dbReference type="Google" id="ProtNLM"/>
    </source>
</evidence>
<dbReference type="Proteomes" id="UP000000600">
    <property type="component" value="Unassembled WGS sequence"/>
</dbReference>
<dbReference type="KEGG" id="ptm:GSPATT00038008001"/>
<keyword evidence="1" id="KW-1133">Transmembrane helix</keyword>
<name>A0CFK1_PARTE</name>
<evidence type="ECO:0000256" key="1">
    <source>
        <dbReference type="SAM" id="Phobius"/>
    </source>
</evidence>
<dbReference type="PANTHER" id="PTHR11319">
    <property type="entry name" value="G PROTEIN-COUPLED RECEPTOR-RELATED"/>
    <property type="match status" value="1"/>
</dbReference>
<keyword evidence="1" id="KW-0472">Membrane</keyword>
<dbReference type="InterPro" id="IPR006212">
    <property type="entry name" value="Furin_repeat"/>
</dbReference>
<dbReference type="InterPro" id="IPR009030">
    <property type="entry name" value="Growth_fac_rcpt_cys_sf"/>
</dbReference>
<feature type="chain" id="PRO_5002623560" description="TNFR-Cys domain-containing protein" evidence="2">
    <location>
        <begin position="24"/>
        <end position="2647"/>
    </location>
</feature>
<reference evidence="3 4" key="1">
    <citation type="journal article" date="2006" name="Nature">
        <title>Global trends of whole-genome duplications revealed by the ciliate Paramecium tetraurelia.</title>
        <authorList>
            <consortium name="Genoscope"/>
            <person name="Aury J.-M."/>
            <person name="Jaillon O."/>
            <person name="Duret L."/>
            <person name="Noel B."/>
            <person name="Jubin C."/>
            <person name="Porcel B.M."/>
            <person name="Segurens B."/>
            <person name="Daubin V."/>
            <person name="Anthouard V."/>
            <person name="Aiach N."/>
            <person name="Arnaiz O."/>
            <person name="Billaut A."/>
            <person name="Beisson J."/>
            <person name="Blanc I."/>
            <person name="Bouhouche K."/>
            <person name="Camara F."/>
            <person name="Duharcourt S."/>
            <person name="Guigo R."/>
            <person name="Gogendeau D."/>
            <person name="Katinka M."/>
            <person name="Keller A.-M."/>
            <person name="Kissmehl R."/>
            <person name="Klotz C."/>
            <person name="Koll F."/>
            <person name="Le Moue A."/>
            <person name="Lepere C."/>
            <person name="Malinsky S."/>
            <person name="Nowacki M."/>
            <person name="Nowak J.K."/>
            <person name="Plattner H."/>
            <person name="Poulain J."/>
            <person name="Ruiz F."/>
            <person name="Serrano V."/>
            <person name="Zagulski M."/>
            <person name="Dessen P."/>
            <person name="Betermier M."/>
            <person name="Weissenbach J."/>
            <person name="Scarpelli C."/>
            <person name="Schachter V."/>
            <person name="Sperling L."/>
            <person name="Meyer E."/>
            <person name="Cohen J."/>
            <person name="Wincker P."/>
        </authorList>
    </citation>
    <scope>NUCLEOTIDE SEQUENCE [LARGE SCALE GENOMIC DNA]</scope>
    <source>
        <strain evidence="3 4">Stock d4-2</strain>
    </source>
</reference>
<dbReference type="OMA" id="STHACLM"/>
<dbReference type="SMART" id="SM00261">
    <property type="entry name" value="FU"/>
    <property type="match status" value="3"/>
</dbReference>
<protein>
    <recommendedName>
        <fullName evidence="5">TNFR-Cys domain-containing protein</fullName>
    </recommendedName>
</protein>
<keyword evidence="2" id="KW-0732">Signal</keyword>
<keyword evidence="4" id="KW-1185">Reference proteome</keyword>
<dbReference type="OrthoDB" id="307239at2759"/>
<feature type="transmembrane region" description="Helical" evidence="1">
    <location>
        <begin position="2589"/>
        <end position="2610"/>
    </location>
</feature>
<dbReference type="HOGENOM" id="CLU_000411_0_0_1"/>
<evidence type="ECO:0000256" key="2">
    <source>
        <dbReference type="SAM" id="SignalP"/>
    </source>
</evidence>
<dbReference type="EMBL" id="CT868070">
    <property type="protein sequence ID" value="CAK69568.1"/>
    <property type="molecule type" value="Genomic_DNA"/>
</dbReference>
<dbReference type="GeneID" id="5022750"/>
<keyword evidence="1" id="KW-0812">Transmembrane</keyword>
<evidence type="ECO:0000313" key="3">
    <source>
        <dbReference type="EMBL" id="CAK69568.1"/>
    </source>
</evidence>
<evidence type="ECO:0000313" key="4">
    <source>
        <dbReference type="Proteomes" id="UP000000600"/>
    </source>
</evidence>
<dbReference type="eggNOG" id="KOG3525">
    <property type="taxonomic scope" value="Eukaryota"/>
</dbReference>
<organism evidence="3 4">
    <name type="scientific">Paramecium tetraurelia</name>
    <dbReference type="NCBI Taxonomy" id="5888"/>
    <lineage>
        <taxon>Eukaryota</taxon>
        <taxon>Sar</taxon>
        <taxon>Alveolata</taxon>
        <taxon>Ciliophora</taxon>
        <taxon>Intramacronucleata</taxon>
        <taxon>Oligohymenophorea</taxon>
        <taxon>Peniculida</taxon>
        <taxon>Parameciidae</taxon>
        <taxon>Paramecium</taxon>
    </lineage>
</organism>